<organism evidence="2 4">
    <name type="scientific">Streptococcus equinus JB1</name>
    <dbReference type="NCBI Taxonomy" id="1294274"/>
    <lineage>
        <taxon>Bacteria</taxon>
        <taxon>Bacillati</taxon>
        <taxon>Bacillota</taxon>
        <taxon>Bacilli</taxon>
        <taxon>Lactobacillales</taxon>
        <taxon>Streptococcaceae</taxon>
        <taxon>Streptococcus</taxon>
    </lineage>
</organism>
<keyword evidence="5" id="KW-1185">Reference proteome</keyword>
<dbReference type="EMBL" id="FOTG01000002">
    <property type="protein sequence ID" value="SFL04635.1"/>
    <property type="molecule type" value="Genomic_DNA"/>
</dbReference>
<name>A0A091CBA1_STREI</name>
<dbReference type="Gene3D" id="3.40.50.300">
    <property type="entry name" value="P-loop containing nucleotide triphosphate hydrolases"/>
    <property type="match status" value="1"/>
</dbReference>
<evidence type="ECO:0000313" key="5">
    <source>
        <dbReference type="Proteomes" id="UP000182793"/>
    </source>
</evidence>
<dbReference type="AlphaFoldDB" id="A0A091CBA1"/>
<keyword evidence="2" id="KW-0547">Nucleotide-binding</keyword>
<dbReference type="RefSeq" id="WP_039696458.1">
    <property type="nucleotide sequence ID" value="NZ_AUZH01000013.1"/>
</dbReference>
<dbReference type="Proteomes" id="UP000029382">
    <property type="component" value="Unassembled WGS sequence"/>
</dbReference>
<dbReference type="Proteomes" id="UP000182793">
    <property type="component" value="Unassembled WGS sequence"/>
</dbReference>
<reference evidence="2 4" key="1">
    <citation type="journal article" date="2014" name="Genome Announc.">
        <title>Draft Genome Sequences of Streptococcus bovis Strains ATCC 33317 and JB1.</title>
        <authorList>
            <person name="Benahmed F.H."/>
            <person name="Gopinath G.R."/>
            <person name="Harbottle H."/>
            <person name="Cotta M.A."/>
            <person name="Luo Y."/>
            <person name="Henderson C."/>
            <person name="Teri P."/>
            <person name="Soppet D."/>
            <person name="Rasmussen M."/>
            <person name="Whitehead T.R."/>
            <person name="Davidson M."/>
        </authorList>
    </citation>
    <scope>NUCLEOTIDE SEQUENCE [LARGE SCALE GENOMIC DNA]</scope>
    <source>
        <strain evidence="2 4">JB1</strain>
    </source>
</reference>
<dbReference type="EMBL" id="AUZH01000013">
    <property type="protein sequence ID" value="KFN88223.1"/>
    <property type="molecule type" value="Genomic_DNA"/>
</dbReference>
<proteinExistence type="predicted"/>
<dbReference type="Pfam" id="PF13521">
    <property type="entry name" value="AAA_28"/>
    <property type="match status" value="1"/>
</dbReference>
<reference evidence="3 5" key="2">
    <citation type="submission" date="2016-10" db="EMBL/GenBank/DDBJ databases">
        <authorList>
            <person name="Varghese N."/>
            <person name="Submissions S."/>
        </authorList>
    </citation>
    <scope>NUCLEOTIDE SEQUENCE [LARGE SCALE GENOMIC DNA]</scope>
    <source>
        <strain evidence="3 5">JB1</strain>
    </source>
</reference>
<dbReference type="InterPro" id="IPR038727">
    <property type="entry name" value="NadR/Ttd14_AAA_dom"/>
</dbReference>
<gene>
    <name evidence="2" type="ORF">H702_03655</name>
    <name evidence="3" type="ORF">SAMN02910290_00209</name>
</gene>
<evidence type="ECO:0000313" key="4">
    <source>
        <dbReference type="Proteomes" id="UP000029382"/>
    </source>
</evidence>
<keyword evidence="2" id="KW-0067">ATP-binding</keyword>
<dbReference type="InterPro" id="IPR027417">
    <property type="entry name" value="P-loop_NTPase"/>
</dbReference>
<comment type="caution">
    <text evidence="2">The sequence shown here is derived from an EMBL/GenBank/DDBJ whole genome shotgun (WGS) entry which is preliminary data.</text>
</comment>
<evidence type="ECO:0000313" key="3">
    <source>
        <dbReference type="EMBL" id="SFL04635.1"/>
    </source>
</evidence>
<evidence type="ECO:0000259" key="1">
    <source>
        <dbReference type="Pfam" id="PF13521"/>
    </source>
</evidence>
<dbReference type="GO" id="GO:0005524">
    <property type="term" value="F:ATP binding"/>
    <property type="evidence" value="ECO:0007669"/>
    <property type="project" value="UniProtKB-KW"/>
</dbReference>
<evidence type="ECO:0000313" key="2">
    <source>
        <dbReference type="EMBL" id="KFN88223.1"/>
    </source>
</evidence>
<accession>A0A091CBA1</accession>
<protein>
    <submittedName>
        <fullName evidence="3">AAA domain-containing protein</fullName>
    </submittedName>
    <submittedName>
        <fullName evidence="2">ATP-binding protein</fullName>
    </submittedName>
</protein>
<feature type="domain" description="NadR/Ttd14 AAA" evidence="1">
    <location>
        <begin position="7"/>
        <end position="201"/>
    </location>
</feature>
<dbReference type="SUPFAM" id="SSF52540">
    <property type="entry name" value="P-loop containing nucleoside triphosphate hydrolases"/>
    <property type="match status" value="1"/>
</dbReference>
<sequence length="258" mass="29307">MYKREIRLVISGTYSTGKTTTATALSIATGIPLINALSAREILTEIYPGRRFQDMNATELMTLGLKRFEERIREEAILYKENSSFISDGSVLNEWIYGTVRLKIGLNPGSGFIHRLSKAILGIPGKSFYRKYMDAYGQVAKMHSKMWYTDVVHLPVEFAMDPDGHRPVSEKYRTLSDIEIQEGFAAIGKQPELVTGSQEERLEKIIKHYDLPIVVPIKEAVAKAEEIIASNREAVSKRIIEQYKEPSLKEKVKFLTEF</sequence>